<sequence>MVIMSTERPPLRTRLRDALSVAMKARDRQAISALRSTLGAIDNAEAVDVGEHRAGSVESSAVGLGVAEVARRELTESDVEQIVRAEIAERRTVAAQYETHGRTEQAADLRAQAEALEAQL</sequence>
<dbReference type="Proteomes" id="UP000031364">
    <property type="component" value="Unassembled WGS sequence"/>
</dbReference>
<dbReference type="SUPFAM" id="SSF89095">
    <property type="entry name" value="GatB/YqeY motif"/>
    <property type="match status" value="1"/>
</dbReference>
<keyword evidence="2" id="KW-1185">Reference proteome</keyword>
<dbReference type="Gene3D" id="1.10.1510.10">
    <property type="entry name" value="Uncharacterised protein YqeY/AIM41 PF09424, N-terminal domain"/>
    <property type="match status" value="1"/>
</dbReference>
<protein>
    <recommendedName>
        <fullName evidence="3">Glutamyl-tRNA amidotransferase</fullName>
    </recommendedName>
</protein>
<reference evidence="1 2" key="1">
    <citation type="journal article" date="2014" name="Int. J. Syst. Evol. Microbiol.">
        <title>Nocardia vulneris sp. nov., isolated from wounds of human patients in North America.</title>
        <authorList>
            <person name="Lasker B.A."/>
            <person name="Bell M."/>
            <person name="Klenk H.P."/>
            <person name="Sproer C."/>
            <person name="Schumann C."/>
            <person name="Schumann P."/>
            <person name="Brown J.M."/>
        </authorList>
    </citation>
    <scope>NUCLEOTIDE SEQUENCE [LARGE SCALE GENOMIC DNA]</scope>
    <source>
        <strain evidence="1 2">W9851</strain>
    </source>
</reference>
<organism evidence="1 2">
    <name type="scientific">Nocardia vulneris</name>
    <dbReference type="NCBI Taxonomy" id="1141657"/>
    <lineage>
        <taxon>Bacteria</taxon>
        <taxon>Bacillati</taxon>
        <taxon>Actinomycetota</taxon>
        <taxon>Actinomycetes</taxon>
        <taxon>Mycobacteriales</taxon>
        <taxon>Nocardiaceae</taxon>
        <taxon>Nocardia</taxon>
    </lineage>
</organism>
<proteinExistence type="predicted"/>
<dbReference type="PANTHER" id="PTHR28055">
    <property type="entry name" value="ALTERED INHERITANCE OF MITOCHONDRIA PROTEIN 41, MITOCHONDRIAL"/>
    <property type="match status" value="1"/>
</dbReference>
<dbReference type="InterPro" id="IPR042184">
    <property type="entry name" value="YqeY/Aim41_N"/>
</dbReference>
<dbReference type="InterPro" id="IPR003789">
    <property type="entry name" value="Asn/Gln_tRNA_amidoTrase-B-like"/>
</dbReference>
<dbReference type="PANTHER" id="PTHR28055:SF1">
    <property type="entry name" value="ALTERED INHERITANCE OF MITOCHONDRIA PROTEIN 41, MITOCHONDRIAL"/>
    <property type="match status" value="1"/>
</dbReference>
<name>A0ABR4ZJ71_9NOCA</name>
<evidence type="ECO:0000313" key="1">
    <source>
        <dbReference type="EMBL" id="KIA65381.1"/>
    </source>
</evidence>
<dbReference type="EMBL" id="JNFP01000008">
    <property type="protein sequence ID" value="KIA65381.1"/>
    <property type="molecule type" value="Genomic_DNA"/>
</dbReference>
<accession>A0ABR4ZJ71</accession>
<evidence type="ECO:0008006" key="3">
    <source>
        <dbReference type="Google" id="ProtNLM"/>
    </source>
</evidence>
<comment type="caution">
    <text evidence="1">The sequence shown here is derived from an EMBL/GenBank/DDBJ whole genome shotgun (WGS) entry which is preliminary data.</text>
</comment>
<gene>
    <name evidence="1" type="ORF">FG87_09170</name>
</gene>
<dbReference type="InterPro" id="IPR019004">
    <property type="entry name" value="YqeY/Aim41"/>
</dbReference>
<evidence type="ECO:0000313" key="2">
    <source>
        <dbReference type="Proteomes" id="UP000031364"/>
    </source>
</evidence>